<dbReference type="GO" id="GO:0003723">
    <property type="term" value="F:RNA binding"/>
    <property type="evidence" value="ECO:0007669"/>
    <property type="project" value="TreeGrafter"/>
</dbReference>
<dbReference type="InterPro" id="IPR039699">
    <property type="entry name" value="Ribosomal_uL30"/>
</dbReference>
<keyword evidence="2" id="KW-0689">Ribosomal protein</keyword>
<dbReference type="GO" id="GO:0000463">
    <property type="term" value="P:maturation of LSU-rRNA from tricistronic rRNA transcript (SSU-rRNA, 5.8S rRNA, LSU-rRNA)"/>
    <property type="evidence" value="ECO:0007669"/>
    <property type="project" value="TreeGrafter"/>
</dbReference>
<dbReference type="PANTHER" id="PTHR11524">
    <property type="entry name" value="60S RIBOSOMAL PROTEIN L7"/>
    <property type="match status" value="1"/>
</dbReference>
<comment type="caution">
    <text evidence="2">The sequence shown here is derived from an EMBL/GenBank/DDBJ whole genome shotgun (WGS) entry which is preliminary data.</text>
</comment>
<proteinExistence type="predicted"/>
<name>A0A699V070_TANCI</name>
<keyword evidence="2" id="KW-0687">Ribonucleoprotein</keyword>
<dbReference type="PANTHER" id="PTHR11524:SF60">
    <property type="entry name" value="RIBOSOMAL PROTEIN L30 FERREDOXIN-LIKE FOLD DOMAIN-CONTAINING PROTEIN"/>
    <property type="match status" value="1"/>
</dbReference>
<feature type="domain" description="Large ribosomal subunit protein uL30 N-terminal eukaryotes" evidence="1">
    <location>
        <begin position="6"/>
        <end position="67"/>
    </location>
</feature>
<dbReference type="GO" id="GO:0003735">
    <property type="term" value="F:structural constituent of ribosome"/>
    <property type="evidence" value="ECO:0007669"/>
    <property type="project" value="TreeGrafter"/>
</dbReference>
<dbReference type="AlphaFoldDB" id="A0A699V070"/>
<organism evidence="2">
    <name type="scientific">Tanacetum cinerariifolium</name>
    <name type="common">Dalmatian daisy</name>
    <name type="synonym">Chrysanthemum cinerariifolium</name>
    <dbReference type="NCBI Taxonomy" id="118510"/>
    <lineage>
        <taxon>Eukaryota</taxon>
        <taxon>Viridiplantae</taxon>
        <taxon>Streptophyta</taxon>
        <taxon>Embryophyta</taxon>
        <taxon>Tracheophyta</taxon>
        <taxon>Spermatophyta</taxon>
        <taxon>Magnoliopsida</taxon>
        <taxon>eudicotyledons</taxon>
        <taxon>Gunneridae</taxon>
        <taxon>Pentapetalae</taxon>
        <taxon>asterids</taxon>
        <taxon>campanulids</taxon>
        <taxon>Asterales</taxon>
        <taxon>Asteraceae</taxon>
        <taxon>Asteroideae</taxon>
        <taxon>Anthemideae</taxon>
        <taxon>Anthemidinae</taxon>
        <taxon>Tanacetum</taxon>
    </lineage>
</organism>
<gene>
    <name evidence="2" type="ORF">Tci_899270</name>
</gene>
<dbReference type="EMBL" id="BKCJ011375929">
    <property type="protein sequence ID" value="GFD27301.1"/>
    <property type="molecule type" value="Genomic_DNA"/>
</dbReference>
<sequence>MPVAVVPESFLKKQKRSEEWAVTKKVEIEALKKRNAANRKLIFNRAKQYTQEYESQQKELIQLKREA</sequence>
<reference evidence="2" key="1">
    <citation type="journal article" date="2019" name="Sci. Rep.">
        <title>Draft genome of Tanacetum cinerariifolium, the natural source of mosquito coil.</title>
        <authorList>
            <person name="Yamashiro T."/>
            <person name="Shiraishi A."/>
            <person name="Satake H."/>
            <person name="Nakayama K."/>
        </authorList>
    </citation>
    <scope>NUCLEOTIDE SEQUENCE</scope>
</reference>
<evidence type="ECO:0000313" key="2">
    <source>
        <dbReference type="EMBL" id="GFD27301.1"/>
    </source>
</evidence>
<dbReference type="GO" id="GO:0022625">
    <property type="term" value="C:cytosolic large ribosomal subunit"/>
    <property type="evidence" value="ECO:0007669"/>
    <property type="project" value="TreeGrafter"/>
</dbReference>
<dbReference type="Pfam" id="PF08079">
    <property type="entry name" value="Ribosomal_L30_N"/>
    <property type="match status" value="1"/>
</dbReference>
<dbReference type="InterPro" id="IPR012988">
    <property type="entry name" value="Ribosomal_uL30_N_euk"/>
</dbReference>
<evidence type="ECO:0000259" key="1">
    <source>
        <dbReference type="Pfam" id="PF08079"/>
    </source>
</evidence>
<protein>
    <submittedName>
        <fullName evidence="2">60S ribosomal protein L7-4</fullName>
    </submittedName>
</protein>
<accession>A0A699V070</accession>
<feature type="non-terminal residue" evidence="2">
    <location>
        <position position="67"/>
    </location>
</feature>